<name>A0A9D3SK94_9TELE</name>
<dbReference type="Gene3D" id="1.20.5.4090">
    <property type="match status" value="1"/>
</dbReference>
<keyword evidence="1" id="KW-0175">Coiled coil</keyword>
<evidence type="ECO:0000313" key="3">
    <source>
        <dbReference type="Proteomes" id="UP000824219"/>
    </source>
</evidence>
<accession>A0A9D3SK94</accession>
<dbReference type="AlphaFoldDB" id="A0A9D3SK94"/>
<sequence length="222" mass="26733">MENYQWVKSLGKWEVLEVEDLEQELREQGFRFFRKTIKSRLRLKRDPKSSRQVIQKCQQVSLSETEEKHQKAVETITKLEEEKSDLTDQVKTLRDTVENMGNQLCETLLQCEKEQEAHRLLKSEHQEMMETLTNSEKLKKEWKREQEAHRLLKSQYQEWIVKDYEEEQDTHSHLKSEYNEMTDQQWKVTTAFFQQPTIKKKKRLLVPVNIWDSPSSSDLESD</sequence>
<feature type="coiled-coil region" evidence="1">
    <location>
        <begin position="62"/>
        <end position="184"/>
    </location>
</feature>
<dbReference type="Proteomes" id="UP000824219">
    <property type="component" value="Linkage Group LG10"/>
</dbReference>
<dbReference type="EMBL" id="JAHKSW010000010">
    <property type="protein sequence ID" value="KAG7327142.1"/>
    <property type="molecule type" value="Genomic_DNA"/>
</dbReference>
<protein>
    <submittedName>
        <fullName evidence="2">Uncharacterized protein</fullName>
    </submittedName>
</protein>
<gene>
    <name evidence="2" type="ORF">KOW79_008748</name>
</gene>
<organism evidence="2 3">
    <name type="scientific">Hemibagrus wyckioides</name>
    <dbReference type="NCBI Taxonomy" id="337641"/>
    <lineage>
        <taxon>Eukaryota</taxon>
        <taxon>Metazoa</taxon>
        <taxon>Chordata</taxon>
        <taxon>Craniata</taxon>
        <taxon>Vertebrata</taxon>
        <taxon>Euteleostomi</taxon>
        <taxon>Actinopterygii</taxon>
        <taxon>Neopterygii</taxon>
        <taxon>Teleostei</taxon>
        <taxon>Ostariophysi</taxon>
        <taxon>Siluriformes</taxon>
        <taxon>Bagridae</taxon>
        <taxon>Hemibagrus</taxon>
    </lineage>
</organism>
<keyword evidence="3" id="KW-1185">Reference proteome</keyword>
<evidence type="ECO:0000313" key="2">
    <source>
        <dbReference type="EMBL" id="KAG7327142.1"/>
    </source>
</evidence>
<comment type="caution">
    <text evidence="2">The sequence shown here is derived from an EMBL/GenBank/DDBJ whole genome shotgun (WGS) entry which is preliminary data.</text>
</comment>
<reference evidence="2 3" key="1">
    <citation type="submission" date="2021-06" db="EMBL/GenBank/DDBJ databases">
        <title>Chromosome-level genome assembly of the red-tail catfish (Hemibagrus wyckioides).</title>
        <authorList>
            <person name="Shao F."/>
        </authorList>
    </citation>
    <scope>NUCLEOTIDE SEQUENCE [LARGE SCALE GENOMIC DNA]</scope>
    <source>
        <strain evidence="2">EC202008001</strain>
        <tissue evidence="2">Blood</tissue>
    </source>
</reference>
<proteinExistence type="predicted"/>
<dbReference type="OrthoDB" id="8984043at2759"/>
<evidence type="ECO:0000256" key="1">
    <source>
        <dbReference type="SAM" id="Coils"/>
    </source>
</evidence>